<dbReference type="SUPFAM" id="SSF52091">
    <property type="entry name" value="SpoIIaa-like"/>
    <property type="match status" value="1"/>
</dbReference>
<dbReference type="InterPro" id="IPR003018">
    <property type="entry name" value="GAF"/>
</dbReference>
<dbReference type="Gene3D" id="3.30.450.40">
    <property type="match status" value="1"/>
</dbReference>
<dbReference type="RefSeq" id="WP_377736014.1">
    <property type="nucleotide sequence ID" value="NZ_JBHSRI010000038.1"/>
</dbReference>
<dbReference type="InterPro" id="IPR029016">
    <property type="entry name" value="GAF-like_dom_sf"/>
</dbReference>
<dbReference type="PANTHER" id="PTHR33745">
    <property type="entry name" value="RSBT ANTAGONIST PROTEIN RSBS-RELATED"/>
    <property type="match status" value="1"/>
</dbReference>
<reference evidence="3" key="1">
    <citation type="journal article" date="2019" name="Int. J. Syst. Evol. Microbiol.">
        <title>The Global Catalogue of Microorganisms (GCM) 10K type strain sequencing project: providing services to taxonomists for standard genome sequencing and annotation.</title>
        <authorList>
            <consortium name="The Broad Institute Genomics Platform"/>
            <consortium name="The Broad Institute Genome Sequencing Center for Infectious Disease"/>
            <person name="Wu L."/>
            <person name="Ma J."/>
        </authorList>
    </citation>
    <scope>NUCLEOTIDE SEQUENCE [LARGE SCALE GENOMIC DNA]</scope>
    <source>
        <strain evidence="3">CCUG 54527</strain>
    </source>
</reference>
<dbReference type="Gene3D" id="3.30.750.24">
    <property type="entry name" value="STAS domain"/>
    <property type="match status" value="1"/>
</dbReference>
<proteinExistence type="predicted"/>
<dbReference type="Pfam" id="PF01740">
    <property type="entry name" value="STAS"/>
    <property type="match status" value="1"/>
</dbReference>
<name>A0ABW1LBB6_9BACL</name>
<evidence type="ECO:0000313" key="3">
    <source>
        <dbReference type="Proteomes" id="UP001596170"/>
    </source>
</evidence>
<evidence type="ECO:0000313" key="2">
    <source>
        <dbReference type="EMBL" id="MFC6041249.1"/>
    </source>
</evidence>
<dbReference type="CDD" id="cd07041">
    <property type="entry name" value="STAS_RsbR_RsbS_like"/>
    <property type="match status" value="1"/>
</dbReference>
<dbReference type="InterPro" id="IPR051932">
    <property type="entry name" value="Bact_StressResp_Reg"/>
</dbReference>
<evidence type="ECO:0000259" key="1">
    <source>
        <dbReference type="PROSITE" id="PS50801"/>
    </source>
</evidence>
<sequence length="287" mass="32027">MDERMLDLKSKKFQNFEEAAESILHMMSKIVEMNTLFIARNDKTTNRIVKAVNSKDALVKEGEELPFKETFCKLSVDHGREILVIEDIAQYEQSQSLQVTANIGGGSFIGIPIYYENGENYGTICGLDTSNLKFSAQHIEIFETMSSILTYVLELDKANQQIHTLTAPLVPITKGVAILPIIGDVSAKRAESIIQIALEKSQHYDLDYLIVDLSGVTQINATVSGALLKLVKILEIIGVKPILTGFQPHMAMNALQVHADLQDITIESNLERALHRIGFVLEREKEK</sequence>
<accession>A0ABW1LBB6</accession>
<dbReference type="Pfam" id="PF13185">
    <property type="entry name" value="GAF_2"/>
    <property type="match status" value="1"/>
</dbReference>
<comment type="caution">
    <text evidence="2">The sequence shown here is derived from an EMBL/GenBank/DDBJ whole genome shotgun (WGS) entry which is preliminary data.</text>
</comment>
<feature type="domain" description="STAS" evidence="1">
    <location>
        <begin position="166"/>
        <end position="277"/>
    </location>
</feature>
<dbReference type="Proteomes" id="UP001596170">
    <property type="component" value="Unassembled WGS sequence"/>
</dbReference>
<dbReference type="InterPro" id="IPR002645">
    <property type="entry name" value="STAS_dom"/>
</dbReference>
<dbReference type="PROSITE" id="PS50801">
    <property type="entry name" value="STAS"/>
    <property type="match status" value="1"/>
</dbReference>
<dbReference type="EMBL" id="JBHSRI010000038">
    <property type="protein sequence ID" value="MFC6041249.1"/>
    <property type="molecule type" value="Genomic_DNA"/>
</dbReference>
<organism evidence="2 3">
    <name type="scientific">Paenisporosarcina macmurdoensis</name>
    <dbReference type="NCBI Taxonomy" id="212659"/>
    <lineage>
        <taxon>Bacteria</taxon>
        <taxon>Bacillati</taxon>
        <taxon>Bacillota</taxon>
        <taxon>Bacilli</taxon>
        <taxon>Bacillales</taxon>
        <taxon>Caryophanaceae</taxon>
        <taxon>Paenisporosarcina</taxon>
    </lineage>
</organism>
<keyword evidence="3" id="KW-1185">Reference proteome</keyword>
<dbReference type="InterPro" id="IPR036513">
    <property type="entry name" value="STAS_dom_sf"/>
</dbReference>
<dbReference type="PANTHER" id="PTHR33745:SF8">
    <property type="entry name" value="BLUE-LIGHT PHOTORECEPTOR"/>
    <property type="match status" value="1"/>
</dbReference>
<protein>
    <submittedName>
        <fullName evidence="2">STAS domain-containing protein</fullName>
    </submittedName>
</protein>
<gene>
    <name evidence="2" type="ORF">ACFPYN_17730</name>
</gene>
<dbReference type="SUPFAM" id="SSF55781">
    <property type="entry name" value="GAF domain-like"/>
    <property type="match status" value="1"/>
</dbReference>